<keyword evidence="2" id="KW-1185">Reference proteome</keyword>
<proteinExistence type="predicted"/>
<organism evidence="1 2">
    <name type="scientific">Vermiconidia calcicola</name>
    <dbReference type="NCBI Taxonomy" id="1690605"/>
    <lineage>
        <taxon>Eukaryota</taxon>
        <taxon>Fungi</taxon>
        <taxon>Dikarya</taxon>
        <taxon>Ascomycota</taxon>
        <taxon>Pezizomycotina</taxon>
        <taxon>Dothideomycetes</taxon>
        <taxon>Dothideomycetidae</taxon>
        <taxon>Mycosphaerellales</taxon>
        <taxon>Extremaceae</taxon>
        <taxon>Vermiconidia</taxon>
    </lineage>
</organism>
<protein>
    <submittedName>
        <fullName evidence="1">Uncharacterized protein</fullName>
    </submittedName>
</protein>
<dbReference type="EMBL" id="JAUTXU010000079">
    <property type="protein sequence ID" value="KAK3711090.1"/>
    <property type="molecule type" value="Genomic_DNA"/>
</dbReference>
<evidence type="ECO:0000313" key="2">
    <source>
        <dbReference type="Proteomes" id="UP001281147"/>
    </source>
</evidence>
<sequence length="295" mass="32876">MPGTANATSQLRFKVPKLAHSPLYKNCLLNMSGMTENKRALAVADEAAVDFEFEQQLRTRHSNDESAIRKYMQEAKSKASVSLWEKIQKENAMRFPGKGMRISDSTEGLELPKLGTTRYLNNGKEAWDAQTYEDFATKTHKENPGVSFNRESMDEAFRASALRMGSNFADIGDFNKMVKRTSTTLITSSALVLNRNDTGRRDRSRGIVRSLTCSVVAPRTVGKCYALSKYWSEKSQHSLVVDVHEAPASKIQGSSTQARSHGQPSIERFSMPNTKTSFVDELDAMIRGSGNTCKK</sequence>
<comment type="caution">
    <text evidence="1">The sequence shown here is derived from an EMBL/GenBank/DDBJ whole genome shotgun (WGS) entry which is preliminary data.</text>
</comment>
<evidence type="ECO:0000313" key="1">
    <source>
        <dbReference type="EMBL" id="KAK3711090.1"/>
    </source>
</evidence>
<dbReference type="Proteomes" id="UP001281147">
    <property type="component" value="Unassembled WGS sequence"/>
</dbReference>
<gene>
    <name evidence="1" type="ORF">LTR37_009877</name>
</gene>
<name>A0ACC3N718_9PEZI</name>
<reference evidence="1" key="1">
    <citation type="submission" date="2023-07" db="EMBL/GenBank/DDBJ databases">
        <title>Black Yeasts Isolated from many extreme environments.</title>
        <authorList>
            <person name="Coleine C."/>
            <person name="Stajich J.E."/>
            <person name="Selbmann L."/>
        </authorList>
    </citation>
    <scope>NUCLEOTIDE SEQUENCE</scope>
    <source>
        <strain evidence="1">CCFEE 5714</strain>
    </source>
</reference>
<accession>A0ACC3N718</accession>